<comment type="caution">
    <text evidence="2">The sequence shown here is derived from an EMBL/GenBank/DDBJ whole genome shotgun (WGS) entry which is preliminary data.</text>
</comment>
<evidence type="ECO:0000259" key="1">
    <source>
        <dbReference type="Pfam" id="PF03184"/>
    </source>
</evidence>
<evidence type="ECO:0000313" key="3">
    <source>
        <dbReference type="Proteomes" id="UP000198211"/>
    </source>
</evidence>
<proteinExistence type="predicted"/>
<evidence type="ECO:0000313" key="2">
    <source>
        <dbReference type="EMBL" id="OWZ21001.1"/>
    </source>
</evidence>
<sequence>MLLADWEGTKYPMFLLFKSTPAKTKTKQQENDDERHGFGATVWKYEIKALQDQTDCEMFLNAELAIKFLKFDFGDRPNIDDNVLLLWDDFSGHWIDEVLLYAVSINVILLKIPPRYTYVCQPADVLWNKPFKSGLRSLWISRLRDQLVDYRVGSAQREVKRLQLHKKFSMPVKT</sequence>
<accession>A0A225WTU2</accession>
<dbReference type="AlphaFoldDB" id="A0A225WTU2"/>
<gene>
    <name evidence="2" type="ORF">PHMEG_0004522</name>
</gene>
<dbReference type="EMBL" id="NBNE01000268">
    <property type="protein sequence ID" value="OWZ21001.1"/>
    <property type="molecule type" value="Genomic_DNA"/>
</dbReference>
<name>A0A225WTU2_9STRA</name>
<dbReference type="InterPro" id="IPR004875">
    <property type="entry name" value="DDE_SF_endonuclease_dom"/>
</dbReference>
<dbReference type="Proteomes" id="UP000198211">
    <property type="component" value="Unassembled WGS sequence"/>
</dbReference>
<reference evidence="3" key="1">
    <citation type="submission" date="2017-03" db="EMBL/GenBank/DDBJ databases">
        <title>Phytopthora megakarya and P. palmivora, two closely related causual agents of cacao black pod achieved similar genome size and gene model numbers by different mechanisms.</title>
        <authorList>
            <person name="Ali S."/>
            <person name="Shao J."/>
            <person name="Larry D.J."/>
            <person name="Kronmiller B."/>
            <person name="Shen D."/>
            <person name="Strem M.D."/>
            <person name="Melnick R.L."/>
            <person name="Guiltinan M.J."/>
            <person name="Tyler B.M."/>
            <person name="Meinhardt L.W."/>
            <person name="Bailey B.A."/>
        </authorList>
    </citation>
    <scope>NUCLEOTIDE SEQUENCE [LARGE SCALE GENOMIC DNA]</scope>
    <source>
        <strain evidence="3">zdho120</strain>
    </source>
</reference>
<dbReference type="OrthoDB" id="104300at2759"/>
<dbReference type="Pfam" id="PF03184">
    <property type="entry name" value="DDE_1"/>
    <property type="match status" value="1"/>
</dbReference>
<dbReference type="GO" id="GO:0003676">
    <property type="term" value="F:nucleic acid binding"/>
    <property type="evidence" value="ECO:0007669"/>
    <property type="project" value="InterPro"/>
</dbReference>
<feature type="domain" description="DDE-1" evidence="1">
    <location>
        <begin position="75"/>
        <end position="147"/>
    </location>
</feature>
<keyword evidence="3" id="KW-1185">Reference proteome</keyword>
<protein>
    <recommendedName>
        <fullName evidence="1">DDE-1 domain-containing protein</fullName>
    </recommendedName>
</protein>
<organism evidence="2 3">
    <name type="scientific">Phytophthora megakarya</name>
    <dbReference type="NCBI Taxonomy" id="4795"/>
    <lineage>
        <taxon>Eukaryota</taxon>
        <taxon>Sar</taxon>
        <taxon>Stramenopiles</taxon>
        <taxon>Oomycota</taxon>
        <taxon>Peronosporomycetes</taxon>
        <taxon>Peronosporales</taxon>
        <taxon>Peronosporaceae</taxon>
        <taxon>Phytophthora</taxon>
    </lineage>
</organism>